<name>A0A8T4GVU6_9EURY</name>
<feature type="transmembrane region" description="Helical" evidence="2">
    <location>
        <begin position="313"/>
        <end position="333"/>
    </location>
</feature>
<reference evidence="3" key="1">
    <citation type="submission" date="2021-03" db="EMBL/GenBank/DDBJ databases">
        <title>Genomic Encyclopedia of Type Strains, Phase IV (KMG-IV): sequencing the most valuable type-strain genomes for metagenomic binning, comparative biology and taxonomic classification.</title>
        <authorList>
            <person name="Goeker M."/>
        </authorList>
    </citation>
    <scope>NUCLEOTIDE SEQUENCE</scope>
    <source>
        <strain evidence="3">DSM 26232</strain>
    </source>
</reference>
<dbReference type="EMBL" id="JAGGLC010000003">
    <property type="protein sequence ID" value="MBP1987241.1"/>
    <property type="molecule type" value="Genomic_DNA"/>
</dbReference>
<keyword evidence="2" id="KW-0812">Transmembrane</keyword>
<evidence type="ECO:0000313" key="3">
    <source>
        <dbReference type="EMBL" id="MBP1987241.1"/>
    </source>
</evidence>
<evidence type="ECO:0000256" key="1">
    <source>
        <dbReference type="SAM" id="MobiDB-lite"/>
    </source>
</evidence>
<feature type="region of interest" description="Disordered" evidence="1">
    <location>
        <begin position="204"/>
        <end position="253"/>
    </location>
</feature>
<accession>A0A8T4GVU6</accession>
<feature type="transmembrane region" description="Helical" evidence="2">
    <location>
        <begin position="6"/>
        <end position="33"/>
    </location>
</feature>
<dbReference type="Proteomes" id="UP000823736">
    <property type="component" value="Unassembled WGS sequence"/>
</dbReference>
<keyword evidence="4" id="KW-1185">Reference proteome</keyword>
<dbReference type="OrthoDB" id="350895at2157"/>
<feature type="compositionally biased region" description="Basic and acidic residues" evidence="1">
    <location>
        <begin position="204"/>
        <end position="220"/>
    </location>
</feature>
<gene>
    <name evidence="3" type="ORF">J2753_001739</name>
</gene>
<proteinExistence type="predicted"/>
<dbReference type="RefSeq" id="WP_209491507.1">
    <property type="nucleotide sequence ID" value="NZ_JAGGLC010000003.1"/>
</dbReference>
<evidence type="ECO:0000256" key="2">
    <source>
        <dbReference type="SAM" id="Phobius"/>
    </source>
</evidence>
<keyword evidence="2" id="KW-1133">Transmembrane helix</keyword>
<comment type="caution">
    <text evidence="3">The sequence shown here is derived from an EMBL/GenBank/DDBJ whole genome shotgun (WGS) entry which is preliminary data.</text>
</comment>
<sequence>MAIMPWIGVFIQILWQQVMPIVGAISVVVLVVYKMGHKIPVATVRDKLGRMLIGRGSRILGRTLIAVKDEDGLWSLKPATYDGQNNGYWVPTADGREFYDAAGVGGDPGGWYGGTALAVAYDGLGALAEPASGEVGRQARIKMQHYAEDLSTIDYAEWKAKEDGPPLIAAAGDQIASSLAGGGRAVADGGRRVRNKFGKGANVARDRVGDGVESARGRIGDDDDGDAEDDEDEDGDLPVRTDGGQVTDEADDGKTVIDEWEVQLPKRKVVDLRDTIHAAPFNVKPQQFHRVAENAKKGQQGFASLGPLGQAGIIMGAFMMGAIVAYIGFSAAGSGGGGISMPMTIAATGVLP</sequence>
<dbReference type="AlphaFoldDB" id="A0A8T4GVU6"/>
<organism evidence="3 4">
    <name type="scientific">Halolamina salifodinae</name>
    <dbReference type="NCBI Taxonomy" id="1202767"/>
    <lineage>
        <taxon>Archaea</taxon>
        <taxon>Methanobacteriati</taxon>
        <taxon>Methanobacteriota</taxon>
        <taxon>Stenosarchaea group</taxon>
        <taxon>Halobacteria</taxon>
        <taxon>Halobacteriales</taxon>
        <taxon>Haloferacaceae</taxon>
    </lineage>
</organism>
<evidence type="ECO:0000313" key="4">
    <source>
        <dbReference type="Proteomes" id="UP000823736"/>
    </source>
</evidence>
<protein>
    <submittedName>
        <fullName evidence="3">Uncharacterized protein</fullName>
    </submittedName>
</protein>
<keyword evidence="2" id="KW-0472">Membrane</keyword>
<feature type="compositionally biased region" description="Acidic residues" evidence="1">
    <location>
        <begin position="221"/>
        <end position="236"/>
    </location>
</feature>